<evidence type="ECO:0000313" key="3">
    <source>
        <dbReference type="Proteomes" id="UP000241247"/>
    </source>
</evidence>
<keyword evidence="1" id="KW-1133">Transmembrane helix</keyword>
<evidence type="ECO:0000256" key="1">
    <source>
        <dbReference type="SAM" id="Phobius"/>
    </source>
</evidence>
<feature type="transmembrane region" description="Helical" evidence="1">
    <location>
        <begin position="56"/>
        <end position="74"/>
    </location>
</feature>
<organism evidence="2 3">
    <name type="scientific">Mycoplana dimorpha</name>
    <dbReference type="NCBI Taxonomy" id="28320"/>
    <lineage>
        <taxon>Bacteria</taxon>
        <taxon>Pseudomonadati</taxon>
        <taxon>Pseudomonadota</taxon>
        <taxon>Alphaproteobacteria</taxon>
        <taxon>Hyphomicrobiales</taxon>
        <taxon>Rhizobiaceae</taxon>
        <taxon>Mycoplana</taxon>
    </lineage>
</organism>
<keyword evidence="1" id="KW-0812">Transmembrane</keyword>
<accession>A0A2T5BEH0</accession>
<keyword evidence="1" id="KW-0472">Membrane</keyword>
<protein>
    <submittedName>
        <fullName evidence="2">Uncharacterized protein</fullName>
    </submittedName>
</protein>
<dbReference type="AlphaFoldDB" id="A0A2T5BEH0"/>
<proteinExistence type="predicted"/>
<dbReference type="OrthoDB" id="8421172at2"/>
<dbReference type="Proteomes" id="UP000241247">
    <property type="component" value="Unassembled WGS sequence"/>
</dbReference>
<comment type="caution">
    <text evidence="2">The sequence shown here is derived from an EMBL/GenBank/DDBJ whole genome shotgun (WGS) entry which is preliminary data.</text>
</comment>
<dbReference type="EMBL" id="PZZZ01000002">
    <property type="protein sequence ID" value="PTM97387.1"/>
    <property type="molecule type" value="Genomic_DNA"/>
</dbReference>
<gene>
    <name evidence="2" type="ORF">C7449_102258</name>
</gene>
<evidence type="ECO:0000313" key="2">
    <source>
        <dbReference type="EMBL" id="PTM97387.1"/>
    </source>
</evidence>
<sequence>MVFGPSRPPITEDVAKVIARDIREREGHSPPSETPIDFIRHPDPATTVEMNDRVRWVLTGLLAAMVVLIAILLMR</sequence>
<reference evidence="2 3" key="1">
    <citation type="submission" date="2018-04" db="EMBL/GenBank/DDBJ databases">
        <title>Genomic Encyclopedia of Type Strains, Phase IV (KMG-IV): sequencing the most valuable type-strain genomes for metagenomic binning, comparative biology and taxonomic classification.</title>
        <authorList>
            <person name="Goeker M."/>
        </authorList>
    </citation>
    <scope>NUCLEOTIDE SEQUENCE [LARGE SCALE GENOMIC DNA]</scope>
    <source>
        <strain evidence="2 3">DSM 7138</strain>
    </source>
</reference>
<dbReference type="RefSeq" id="WP_108001674.1">
    <property type="nucleotide sequence ID" value="NZ_JBHEEX010000001.1"/>
</dbReference>
<keyword evidence="3" id="KW-1185">Reference proteome</keyword>
<name>A0A2T5BEH0_MYCDI</name>